<evidence type="ECO:0000313" key="1">
    <source>
        <dbReference type="EMBL" id="CVK33309.1"/>
    </source>
</evidence>
<dbReference type="Gene3D" id="1.10.10.10">
    <property type="entry name" value="Winged helix-like DNA-binding domain superfamily/Winged helix DNA-binding domain"/>
    <property type="match status" value="1"/>
</dbReference>
<reference evidence="1 2" key="1">
    <citation type="submission" date="2016-01" db="EMBL/GenBank/DDBJ databases">
        <authorList>
            <person name="Manzoor S."/>
        </authorList>
    </citation>
    <scope>NUCLEOTIDE SEQUENCE [LARGE SCALE GENOMIC DNA]</scope>
    <source>
        <strain evidence="1">Methanoculleus sp MAB1</strain>
    </source>
</reference>
<dbReference type="GeneID" id="27137813"/>
<dbReference type="InterPro" id="IPR011991">
    <property type="entry name" value="ArsR-like_HTH"/>
</dbReference>
<sequence length="137" mass="15462">MASMARQIIVKRIERPRGKGEHEDLQWFFTSLGIGEGRDVDQVAKRILVALLEHQPPEDGLSVESIARDLDVSNARVNHHIRNLVDAGVVYRHRRLIYIRGNSLVSMVQELRKDALRVLDDLEAAAAEIDALFGITE</sequence>
<dbReference type="OrthoDB" id="136394at2157"/>
<dbReference type="InterPro" id="IPR036390">
    <property type="entry name" value="WH_DNA-bd_sf"/>
</dbReference>
<dbReference type="InterPro" id="IPR036388">
    <property type="entry name" value="WH-like_DNA-bd_sf"/>
</dbReference>
<dbReference type="EMBL" id="LT158599">
    <property type="protein sequence ID" value="CVK33309.1"/>
    <property type="molecule type" value="Genomic_DNA"/>
</dbReference>
<dbReference type="KEGG" id="mema:MMAB1_2096"/>
<gene>
    <name evidence="1" type="ORF">MMAB1_2096</name>
</gene>
<evidence type="ECO:0000313" key="2">
    <source>
        <dbReference type="Proteomes" id="UP000069850"/>
    </source>
</evidence>
<name>A0A0X3BN38_9EURY</name>
<dbReference type="Proteomes" id="UP000069850">
    <property type="component" value="Chromosome 1"/>
</dbReference>
<organism evidence="1 2">
    <name type="scientific">Methanoculleus bourgensis</name>
    <dbReference type="NCBI Taxonomy" id="83986"/>
    <lineage>
        <taxon>Archaea</taxon>
        <taxon>Methanobacteriati</taxon>
        <taxon>Methanobacteriota</taxon>
        <taxon>Stenosarchaea group</taxon>
        <taxon>Methanomicrobia</taxon>
        <taxon>Methanomicrobiales</taxon>
        <taxon>Methanomicrobiaceae</taxon>
        <taxon>Methanoculleus</taxon>
    </lineage>
</organism>
<dbReference type="Pfam" id="PF12840">
    <property type="entry name" value="HTH_20"/>
    <property type="match status" value="1"/>
</dbReference>
<protein>
    <submittedName>
        <fullName evidence="1">Uncharacterized protein</fullName>
    </submittedName>
</protein>
<dbReference type="CDD" id="cd00090">
    <property type="entry name" value="HTH_ARSR"/>
    <property type="match status" value="1"/>
</dbReference>
<dbReference type="SUPFAM" id="SSF46785">
    <property type="entry name" value="Winged helix' DNA-binding domain"/>
    <property type="match status" value="1"/>
</dbReference>
<dbReference type="AlphaFoldDB" id="A0A0X3BN38"/>
<accession>A0A0X3BN38</accession>
<dbReference type="RefSeq" id="WP_062264199.1">
    <property type="nucleotide sequence ID" value="NZ_LT158599.1"/>
</dbReference>
<proteinExistence type="predicted"/>